<dbReference type="Pfam" id="PF00041">
    <property type="entry name" value="fn3"/>
    <property type="match status" value="1"/>
</dbReference>
<dbReference type="OrthoDB" id="9995210at2759"/>
<dbReference type="InterPro" id="IPR002110">
    <property type="entry name" value="Ankyrin_rpt"/>
</dbReference>
<keyword evidence="1" id="KW-1185">Reference proteome</keyword>
<dbReference type="SUPFAM" id="SSF49265">
    <property type="entry name" value="Fibronectin type III"/>
    <property type="match status" value="1"/>
</dbReference>
<dbReference type="SUPFAM" id="SSF48403">
    <property type="entry name" value="Ankyrin repeat"/>
    <property type="match status" value="1"/>
</dbReference>
<proteinExistence type="predicted"/>
<dbReference type="Gene3D" id="2.60.40.10">
    <property type="entry name" value="Immunoglobulins"/>
    <property type="match status" value="1"/>
</dbReference>
<reference evidence="2" key="1">
    <citation type="submission" date="2016-11" db="UniProtKB">
        <authorList>
            <consortium name="WormBaseParasite"/>
        </authorList>
    </citation>
    <scope>IDENTIFICATION</scope>
</reference>
<dbReference type="PROSITE" id="PS50088">
    <property type="entry name" value="ANK_REPEAT"/>
    <property type="match status" value="3"/>
</dbReference>
<evidence type="ECO:0000313" key="2">
    <source>
        <dbReference type="WBParaSite" id="maker-uti_cns_0000046-snap-gene-3.14-mRNA-1"/>
    </source>
</evidence>
<organism evidence="1 2">
    <name type="scientific">Macrostomum lignano</name>
    <dbReference type="NCBI Taxonomy" id="282301"/>
    <lineage>
        <taxon>Eukaryota</taxon>
        <taxon>Metazoa</taxon>
        <taxon>Spiralia</taxon>
        <taxon>Lophotrochozoa</taxon>
        <taxon>Platyhelminthes</taxon>
        <taxon>Rhabditophora</taxon>
        <taxon>Macrostomorpha</taxon>
        <taxon>Macrostomida</taxon>
        <taxon>Macrostomidae</taxon>
        <taxon>Macrostomum</taxon>
    </lineage>
</organism>
<dbReference type="InterPro" id="IPR036116">
    <property type="entry name" value="FN3_sf"/>
</dbReference>
<dbReference type="Pfam" id="PF00023">
    <property type="entry name" value="Ank"/>
    <property type="match status" value="1"/>
</dbReference>
<dbReference type="SMART" id="SM00248">
    <property type="entry name" value="ANK"/>
    <property type="match status" value="6"/>
</dbReference>
<dbReference type="Gene3D" id="1.25.40.20">
    <property type="entry name" value="Ankyrin repeat-containing domain"/>
    <property type="match status" value="2"/>
</dbReference>
<dbReference type="PANTHER" id="PTHR24183">
    <property type="entry name" value="FIBRONECTIN TYPE 3 AND ANKYRIN REPEAT DOMAINS PROTEIN 1"/>
    <property type="match status" value="1"/>
</dbReference>
<dbReference type="PANTHER" id="PTHR24183:SF1">
    <property type="entry name" value="FIBRONECTIN TYPE 3 AND ANKYRIN REPEAT DOMAINS PROTEIN 1"/>
    <property type="match status" value="1"/>
</dbReference>
<evidence type="ECO:0000313" key="1">
    <source>
        <dbReference type="Proteomes" id="UP000095280"/>
    </source>
</evidence>
<dbReference type="PROSITE" id="PS50297">
    <property type="entry name" value="ANK_REP_REGION"/>
    <property type="match status" value="3"/>
</dbReference>
<dbReference type="STRING" id="282301.A0A1I8FU29"/>
<protein>
    <submittedName>
        <fullName evidence="2">Fibronectin type-III domain-containing protein</fullName>
    </submittedName>
</protein>
<accession>A0A1I8FU29</accession>
<dbReference type="PROSITE" id="PS50853">
    <property type="entry name" value="FN3"/>
    <property type="match status" value="1"/>
</dbReference>
<dbReference type="InterPro" id="IPR013783">
    <property type="entry name" value="Ig-like_fold"/>
</dbReference>
<dbReference type="AlphaFoldDB" id="A0A1I8FU29"/>
<dbReference type="GO" id="GO:0042981">
    <property type="term" value="P:regulation of apoptotic process"/>
    <property type="evidence" value="ECO:0007669"/>
    <property type="project" value="TreeGrafter"/>
</dbReference>
<dbReference type="InterPro" id="IPR036770">
    <property type="entry name" value="Ankyrin_rpt-contain_sf"/>
</dbReference>
<name>A0A1I8FU29_9PLAT</name>
<dbReference type="Proteomes" id="UP000095280">
    <property type="component" value="Unplaced"/>
</dbReference>
<dbReference type="GO" id="GO:0005634">
    <property type="term" value="C:nucleus"/>
    <property type="evidence" value="ECO:0007669"/>
    <property type="project" value="TreeGrafter"/>
</dbReference>
<sequence>MSMRPPKPQGPLQVDKATHHSLELNWEAQLQQAAAEQSGEDGRLRVEVQWCRFENTWEVAYKGFDVRCVCAGLEPNQEYQVRIRFGNGHGWGDFSEPVTSKTAAKPFSGEDLHRYIRRRNLDALVNVLETGEANPNAPDDKGFTPLAEAALEGLLDYCQALLDHRADVNWSGDNGKTCLMLVAYKGKPEVLQWLLESANASLHPRDRNGLSALHYAVDGEQLDNVRLLLDAGADLHAKDNAGCTPLLRCAQHRNNGNAALAVELLNRGALVDETDSSGQTALFYCVMNRHEKLAAVLLHHGADIRATNSRGLSVLKATDGQQPDRKAMRALLLEHEEKRRSEQQQKSA</sequence>
<dbReference type="InterPro" id="IPR003961">
    <property type="entry name" value="FN3_dom"/>
</dbReference>
<dbReference type="CDD" id="cd00063">
    <property type="entry name" value="FN3"/>
    <property type="match status" value="1"/>
</dbReference>
<dbReference type="Pfam" id="PF12796">
    <property type="entry name" value="Ank_2"/>
    <property type="match status" value="1"/>
</dbReference>
<dbReference type="SMART" id="SM00060">
    <property type="entry name" value="FN3"/>
    <property type="match status" value="1"/>
</dbReference>
<dbReference type="WBParaSite" id="maker-uti_cns_0000046-snap-gene-3.14-mRNA-1">
    <property type="protein sequence ID" value="maker-uti_cns_0000046-snap-gene-3.14-mRNA-1"/>
    <property type="gene ID" value="maker-uti_cns_0000046-snap-gene-3.14"/>
</dbReference>